<name>A0A437M804_9SPHN</name>
<dbReference type="PRINTS" id="PR00605">
    <property type="entry name" value="CYTCHROMECIC"/>
</dbReference>
<keyword evidence="5 8" id="KW-0479">Metal-binding</keyword>
<organism evidence="11 12">
    <name type="scientific">Sphingomonas crocodyli</name>
    <dbReference type="NCBI Taxonomy" id="1979270"/>
    <lineage>
        <taxon>Bacteria</taxon>
        <taxon>Pseudomonadati</taxon>
        <taxon>Pseudomonadota</taxon>
        <taxon>Alphaproteobacteria</taxon>
        <taxon>Sphingomonadales</taxon>
        <taxon>Sphingomonadaceae</taxon>
        <taxon>Sphingomonas</taxon>
    </lineage>
</organism>
<keyword evidence="9" id="KW-0732">Signal</keyword>
<evidence type="ECO:0000256" key="2">
    <source>
        <dbReference type="ARBA" id="ARBA00022448"/>
    </source>
</evidence>
<dbReference type="Pfam" id="PF13442">
    <property type="entry name" value="Cytochrome_CBB3"/>
    <property type="match status" value="1"/>
</dbReference>
<dbReference type="PANTHER" id="PTHR35008:SF9">
    <property type="entry name" value="CYTOCHROME C DOMAIN-CONTAINING PROTEIN"/>
    <property type="match status" value="1"/>
</dbReference>
<evidence type="ECO:0000256" key="3">
    <source>
        <dbReference type="ARBA" id="ARBA00022617"/>
    </source>
</evidence>
<keyword evidence="4" id="KW-0679">Respiratory chain</keyword>
<comment type="caution">
    <text evidence="11">The sequence shown here is derived from an EMBL/GenBank/DDBJ whole genome shotgun (WGS) entry which is preliminary data.</text>
</comment>
<proteinExistence type="predicted"/>
<dbReference type="GO" id="GO:0005506">
    <property type="term" value="F:iron ion binding"/>
    <property type="evidence" value="ECO:0007669"/>
    <property type="project" value="InterPro"/>
</dbReference>
<dbReference type="OrthoDB" id="5523448at2"/>
<evidence type="ECO:0000256" key="4">
    <source>
        <dbReference type="ARBA" id="ARBA00022660"/>
    </source>
</evidence>
<evidence type="ECO:0000313" key="12">
    <source>
        <dbReference type="Proteomes" id="UP000282971"/>
    </source>
</evidence>
<evidence type="ECO:0000256" key="5">
    <source>
        <dbReference type="ARBA" id="ARBA00022723"/>
    </source>
</evidence>
<keyword evidence="12" id="KW-1185">Reference proteome</keyword>
<sequence>MMRGMDKQRKAVLAVIATAALASAAGVFAQGTGDTSGHDPGAGGATGEAVYREVCQACHMPAGEGGSGAAAIPALAKNAKLADADWMVSTIVKGRGGMPTFNGMLSPEQIASVATYVRGHFGNAYSPPITVDDVKRLTPESEE</sequence>
<evidence type="ECO:0000256" key="9">
    <source>
        <dbReference type="SAM" id="SignalP"/>
    </source>
</evidence>
<feature type="chain" id="PRO_5019457520" evidence="9">
    <location>
        <begin position="30"/>
        <end position="143"/>
    </location>
</feature>
<dbReference type="GO" id="GO:0009055">
    <property type="term" value="F:electron transfer activity"/>
    <property type="evidence" value="ECO:0007669"/>
    <property type="project" value="InterPro"/>
</dbReference>
<evidence type="ECO:0000256" key="7">
    <source>
        <dbReference type="ARBA" id="ARBA00023004"/>
    </source>
</evidence>
<keyword evidence="2" id="KW-0813">Transport</keyword>
<dbReference type="Proteomes" id="UP000282971">
    <property type="component" value="Unassembled WGS sequence"/>
</dbReference>
<dbReference type="PROSITE" id="PS51007">
    <property type="entry name" value="CYTC"/>
    <property type="match status" value="1"/>
</dbReference>
<comment type="cofactor">
    <cofactor evidence="1">
        <name>heme c</name>
        <dbReference type="ChEBI" id="CHEBI:61717"/>
    </cofactor>
</comment>
<accession>A0A437M804</accession>
<dbReference type="InterPro" id="IPR009056">
    <property type="entry name" value="Cyt_c-like_dom"/>
</dbReference>
<dbReference type="Gene3D" id="1.10.760.10">
    <property type="entry name" value="Cytochrome c-like domain"/>
    <property type="match status" value="1"/>
</dbReference>
<dbReference type="EMBL" id="SACN01000001">
    <property type="protein sequence ID" value="RVT93832.1"/>
    <property type="molecule type" value="Genomic_DNA"/>
</dbReference>
<evidence type="ECO:0000256" key="8">
    <source>
        <dbReference type="PROSITE-ProRule" id="PRU00433"/>
    </source>
</evidence>
<dbReference type="InterPro" id="IPR051459">
    <property type="entry name" value="Cytochrome_c-type_DH"/>
</dbReference>
<keyword evidence="3 8" id="KW-0349">Heme</keyword>
<dbReference type="GO" id="GO:0020037">
    <property type="term" value="F:heme binding"/>
    <property type="evidence" value="ECO:0007669"/>
    <property type="project" value="InterPro"/>
</dbReference>
<evidence type="ECO:0000259" key="10">
    <source>
        <dbReference type="PROSITE" id="PS51007"/>
    </source>
</evidence>
<keyword evidence="7 8" id="KW-0408">Iron</keyword>
<feature type="domain" description="Cytochrome c" evidence="10">
    <location>
        <begin position="42"/>
        <end position="121"/>
    </location>
</feature>
<evidence type="ECO:0000256" key="6">
    <source>
        <dbReference type="ARBA" id="ARBA00022982"/>
    </source>
</evidence>
<evidence type="ECO:0000256" key="1">
    <source>
        <dbReference type="ARBA" id="ARBA00001926"/>
    </source>
</evidence>
<gene>
    <name evidence="11" type="ORF">EOD43_08200</name>
</gene>
<dbReference type="AlphaFoldDB" id="A0A437M804"/>
<dbReference type="InterPro" id="IPR036909">
    <property type="entry name" value="Cyt_c-like_dom_sf"/>
</dbReference>
<keyword evidence="6" id="KW-0249">Electron transport</keyword>
<dbReference type="InterPro" id="IPR008168">
    <property type="entry name" value="Cyt_C_IC"/>
</dbReference>
<dbReference type="PANTHER" id="PTHR35008">
    <property type="entry name" value="BLL4482 PROTEIN-RELATED"/>
    <property type="match status" value="1"/>
</dbReference>
<protein>
    <submittedName>
        <fullName evidence="11">Cytochrome c</fullName>
    </submittedName>
</protein>
<reference evidence="11 12" key="1">
    <citation type="submission" date="2019-01" db="EMBL/GenBank/DDBJ databases">
        <authorList>
            <person name="Chen W.-M."/>
        </authorList>
    </citation>
    <scope>NUCLEOTIDE SEQUENCE [LARGE SCALE GENOMIC DNA]</scope>
    <source>
        <strain evidence="11 12">CCP-7</strain>
    </source>
</reference>
<dbReference type="SUPFAM" id="SSF46626">
    <property type="entry name" value="Cytochrome c"/>
    <property type="match status" value="1"/>
</dbReference>
<evidence type="ECO:0000313" key="11">
    <source>
        <dbReference type="EMBL" id="RVT93832.1"/>
    </source>
</evidence>
<feature type="signal peptide" evidence="9">
    <location>
        <begin position="1"/>
        <end position="29"/>
    </location>
</feature>